<evidence type="ECO:0000256" key="1">
    <source>
        <dbReference type="SAM" id="MobiDB-lite"/>
    </source>
</evidence>
<gene>
    <name evidence="2" type="ORF">CEUSTIGMA_g2805.t1</name>
</gene>
<comment type="caution">
    <text evidence="2">The sequence shown here is derived from an EMBL/GenBank/DDBJ whole genome shotgun (WGS) entry which is preliminary data.</text>
</comment>
<dbReference type="EMBL" id="BEGY01000012">
    <property type="protein sequence ID" value="GAX75361.1"/>
    <property type="molecule type" value="Genomic_DNA"/>
</dbReference>
<organism evidence="2 3">
    <name type="scientific">Chlamydomonas eustigma</name>
    <dbReference type="NCBI Taxonomy" id="1157962"/>
    <lineage>
        <taxon>Eukaryota</taxon>
        <taxon>Viridiplantae</taxon>
        <taxon>Chlorophyta</taxon>
        <taxon>core chlorophytes</taxon>
        <taxon>Chlorophyceae</taxon>
        <taxon>CS clade</taxon>
        <taxon>Chlamydomonadales</taxon>
        <taxon>Chlamydomonadaceae</taxon>
        <taxon>Chlamydomonas</taxon>
    </lineage>
</organism>
<sequence length="612" mass="64844">MSRPRSRQAELNKSASGWQSMDTKHGGGSLTQMHIASPKGAQDNRFNQEQQALSRSRTSSVPSPMNFRDMQPASTSPWEGSGEAENSPLPARPPPAGMRGAFSWGVGPNAYEVDGRPGTRGGGPSMELDGRPGTRGGGNRPPSRMHAGMGQTQSTTSTAAQMYMGSSGHVVGGERAGLGSSGGAGYMQRKTLDAPPPPPPVRAIRAPSAPSPSIEDLGTSQLPSAAARTPRVPGMPSGVPGRDSRQTSSSTGSMQAPKSQGSGKGKPVVPGELTQRQRRETDDIEKLIEALSDAEDSSEESSKGIGSTVLDDLNSYLRTLDQDDLLRGDASKLGKGRGRKPDISGIRASTQQLLQNNSLKYKKTDSIPSHQPEAKGGRPLAMRDAEPDSGLANLPLTPDGSEPPAPEGQRKQPSFTKLPQKAVRMALKIVDSLISEAVKTVEVNKVIKDADDKAMQEEAAMGGQVLLQGDNWQEAARSLAGEIKDELSDLLSSHKASNTPKSRNGSLAALEPLRVPRPEDDFSHVMKPVSWSEDARKRQSSTSTPMTTPTSSHRSAPLQPLMSPTLSESYPNSSPRSPMVRHSDLSATALSGPAELITAAPGMSRYGIHRLH</sequence>
<feature type="compositionally biased region" description="Polar residues" evidence="1">
    <location>
        <begin position="44"/>
        <end position="63"/>
    </location>
</feature>
<accession>A0A250WX19</accession>
<feature type="compositionally biased region" description="Low complexity" evidence="1">
    <location>
        <begin position="202"/>
        <end position="214"/>
    </location>
</feature>
<reference evidence="2 3" key="1">
    <citation type="submission" date="2017-08" db="EMBL/GenBank/DDBJ databases">
        <title>Acidophilic green algal genome provides insights into adaptation to an acidic environment.</title>
        <authorList>
            <person name="Hirooka S."/>
            <person name="Hirose Y."/>
            <person name="Kanesaki Y."/>
            <person name="Higuchi S."/>
            <person name="Fujiwara T."/>
            <person name="Onuma R."/>
            <person name="Era A."/>
            <person name="Ohbayashi R."/>
            <person name="Uzuka A."/>
            <person name="Nozaki H."/>
            <person name="Yoshikawa H."/>
            <person name="Miyagishima S.Y."/>
        </authorList>
    </citation>
    <scope>NUCLEOTIDE SEQUENCE [LARGE SCALE GENOMIC DNA]</scope>
    <source>
        <strain evidence="2 3">NIES-2499</strain>
    </source>
</reference>
<feature type="compositionally biased region" description="Polar residues" evidence="1">
    <location>
        <begin position="347"/>
        <end position="359"/>
    </location>
</feature>
<feature type="compositionally biased region" description="Polar residues" evidence="1">
    <location>
        <begin position="246"/>
        <end position="261"/>
    </location>
</feature>
<protein>
    <submittedName>
        <fullName evidence="2">Uncharacterized protein</fullName>
    </submittedName>
</protein>
<feature type="compositionally biased region" description="Polar residues" evidence="1">
    <location>
        <begin position="9"/>
        <end position="21"/>
    </location>
</feature>
<feature type="compositionally biased region" description="Low complexity" evidence="1">
    <location>
        <begin position="147"/>
        <end position="162"/>
    </location>
</feature>
<feature type="region of interest" description="Disordered" evidence="1">
    <location>
        <begin position="494"/>
        <end position="583"/>
    </location>
</feature>
<keyword evidence="3" id="KW-1185">Reference proteome</keyword>
<feature type="compositionally biased region" description="Basic and acidic residues" evidence="1">
    <location>
        <begin position="275"/>
        <end position="288"/>
    </location>
</feature>
<feature type="compositionally biased region" description="Polar residues" evidence="1">
    <location>
        <begin position="494"/>
        <end position="505"/>
    </location>
</feature>
<feature type="compositionally biased region" description="Basic and acidic residues" evidence="1">
    <location>
        <begin position="514"/>
        <end position="524"/>
    </location>
</feature>
<feature type="compositionally biased region" description="Polar residues" evidence="1">
    <location>
        <begin position="562"/>
        <end position="576"/>
    </location>
</feature>
<proteinExistence type="predicted"/>
<feature type="region of interest" description="Disordered" evidence="1">
    <location>
        <begin position="1"/>
        <end position="419"/>
    </location>
</feature>
<feature type="compositionally biased region" description="Gly residues" evidence="1">
    <location>
        <begin position="170"/>
        <end position="185"/>
    </location>
</feature>
<feature type="compositionally biased region" description="Basic and acidic residues" evidence="1">
    <location>
        <begin position="372"/>
        <end position="386"/>
    </location>
</feature>
<name>A0A250WX19_9CHLO</name>
<feature type="compositionally biased region" description="Low complexity" evidence="1">
    <location>
        <begin position="540"/>
        <end position="552"/>
    </location>
</feature>
<evidence type="ECO:0000313" key="2">
    <source>
        <dbReference type="EMBL" id="GAX75361.1"/>
    </source>
</evidence>
<feature type="compositionally biased region" description="Basic and acidic residues" evidence="1">
    <location>
        <begin position="320"/>
        <end position="332"/>
    </location>
</feature>
<dbReference type="AlphaFoldDB" id="A0A250WX19"/>
<dbReference type="Proteomes" id="UP000232323">
    <property type="component" value="Unassembled WGS sequence"/>
</dbReference>
<evidence type="ECO:0000313" key="3">
    <source>
        <dbReference type="Proteomes" id="UP000232323"/>
    </source>
</evidence>